<comment type="caution">
    <text evidence="2">The sequence shown here is derived from an EMBL/GenBank/DDBJ whole genome shotgun (WGS) entry which is preliminary data.</text>
</comment>
<dbReference type="Pfam" id="PF00535">
    <property type="entry name" value="Glycos_transf_2"/>
    <property type="match status" value="1"/>
</dbReference>
<gene>
    <name evidence="2" type="ORF">F387_01450</name>
</gene>
<dbReference type="InterPro" id="IPR001173">
    <property type="entry name" value="Glyco_trans_2-like"/>
</dbReference>
<dbReference type="EMBL" id="AOBV01000009">
    <property type="protein sequence ID" value="ELV07646.1"/>
    <property type="molecule type" value="Genomic_DNA"/>
</dbReference>
<dbReference type="CDD" id="cd00761">
    <property type="entry name" value="Glyco_tranf_GTA_type"/>
    <property type="match status" value="1"/>
</dbReference>
<evidence type="ECO:0000259" key="1">
    <source>
        <dbReference type="Pfam" id="PF00535"/>
    </source>
</evidence>
<dbReference type="AlphaFoldDB" id="L8XZB8"/>
<dbReference type="SUPFAM" id="SSF53448">
    <property type="entry name" value="Nucleotide-diphospho-sugar transferases"/>
    <property type="match status" value="1"/>
</dbReference>
<organism evidence="2 3">
    <name type="scientific">Wohlfahrtiimonas chitiniclastica SH04</name>
    <dbReference type="NCBI Taxonomy" id="1261130"/>
    <lineage>
        <taxon>Bacteria</taxon>
        <taxon>Pseudomonadati</taxon>
        <taxon>Pseudomonadota</taxon>
        <taxon>Gammaproteobacteria</taxon>
        <taxon>Cardiobacteriales</taxon>
        <taxon>Ignatzschineriaceae</taxon>
        <taxon>Wohlfahrtiimonas</taxon>
    </lineage>
</organism>
<dbReference type="PATRIC" id="fig|1261130.3.peg.1488"/>
<proteinExistence type="predicted"/>
<sequence length="51" mass="5668">MKQHGSFEWLIVDDGSPDQSIAIAKKMVGEDPYFIFLEKENGGQASARNIV</sequence>
<reference evidence="2 3" key="1">
    <citation type="journal article" date="2013" name="Genome Announc.">
        <title>Complete Genome Sequence of Wohlfahrtiimonas chitiniclastica Strain SH04, Isolated from Chrysomya megacephala Collected from Pudong International Airport in China.</title>
        <authorList>
            <person name="Cao X.M."/>
            <person name="Chen T."/>
            <person name="Xu L.Z."/>
            <person name="Yao L.S."/>
            <person name="Qi J."/>
            <person name="Zhang X.L."/>
            <person name="Yan Q.L."/>
            <person name="Deng Y.H."/>
            <person name="Guo T.Y."/>
            <person name="Wang J."/>
            <person name="Hu K.X."/>
            <person name="Xu B.L."/>
        </authorList>
    </citation>
    <scope>NUCLEOTIDE SEQUENCE [LARGE SCALE GENOMIC DNA]</scope>
    <source>
        <strain evidence="2 3">SH04</strain>
    </source>
</reference>
<dbReference type="Proteomes" id="UP000011617">
    <property type="component" value="Unassembled WGS sequence"/>
</dbReference>
<evidence type="ECO:0000313" key="3">
    <source>
        <dbReference type="Proteomes" id="UP000011617"/>
    </source>
</evidence>
<evidence type="ECO:0000313" key="2">
    <source>
        <dbReference type="EMBL" id="ELV07646.1"/>
    </source>
</evidence>
<dbReference type="Gene3D" id="3.90.550.10">
    <property type="entry name" value="Spore Coat Polysaccharide Biosynthesis Protein SpsA, Chain A"/>
    <property type="match status" value="1"/>
</dbReference>
<name>L8XZB8_9GAMM</name>
<dbReference type="HOGENOM" id="CLU_3105312_0_0_6"/>
<keyword evidence="3" id="KW-1185">Reference proteome</keyword>
<accession>L8XZB8</accession>
<protein>
    <recommendedName>
        <fullName evidence="1">Glycosyltransferase 2-like domain-containing protein</fullName>
    </recommendedName>
</protein>
<dbReference type="InterPro" id="IPR029044">
    <property type="entry name" value="Nucleotide-diphossugar_trans"/>
</dbReference>
<feature type="domain" description="Glycosyltransferase 2-like" evidence="1">
    <location>
        <begin position="4"/>
        <end position="50"/>
    </location>
</feature>